<dbReference type="Gene3D" id="2.120.10.30">
    <property type="entry name" value="TolB, C-terminal domain"/>
    <property type="match status" value="1"/>
</dbReference>
<keyword evidence="2" id="KW-1185">Reference proteome</keyword>
<dbReference type="Proteomes" id="UP000295818">
    <property type="component" value="Unassembled WGS sequence"/>
</dbReference>
<organism evidence="1 2">
    <name type="scientific">Kribbella orskensis</name>
    <dbReference type="NCBI Taxonomy" id="2512216"/>
    <lineage>
        <taxon>Bacteria</taxon>
        <taxon>Bacillati</taxon>
        <taxon>Actinomycetota</taxon>
        <taxon>Actinomycetes</taxon>
        <taxon>Propionibacteriales</taxon>
        <taxon>Kribbellaceae</taxon>
        <taxon>Kribbella</taxon>
    </lineage>
</organism>
<sequence length="387" mass="39411">MDGWDGREQTREKGVHYQGGHMFRRTMIIGIALSTGLSLAVLPATPAVSQDSPWQVVASGLDSPRGLAFGPNGTLYVAEAGVGGTSPCLPHPLGQICYGATGAVTEVKRGHQNRVLTGLPSFALQGTPEVFGPSDVAPNGSGNLYVTLGLGADPALRTALPPEGQTAATLVRAKPSKGTFRLVADIGGFELSDNPDGGLPDSNPQGLLSTAGGQVVADAGGNSLLGVRQPGRISTLAVFPPRPVPSPFGGPDIPMQAVPTTVTRGPDGALYVGQLTGFPFPVGGANVYRVEPGGQPEVVASGFTNIIDIAFGPDHSLYVLEIAHNGLLSGDTTGALIRVDANGSRTVIASEGLMMPTGLALRDGKAYVSNCGVCADIGEVIAIPLPG</sequence>
<reference evidence="1 2" key="1">
    <citation type="journal article" date="2015" name="Stand. Genomic Sci.">
        <title>Genomic Encyclopedia of Bacterial and Archaeal Type Strains, Phase III: the genomes of soil and plant-associated and newly described type strains.</title>
        <authorList>
            <person name="Whitman W.B."/>
            <person name="Woyke T."/>
            <person name="Klenk H.P."/>
            <person name="Zhou Y."/>
            <person name="Lilburn T.G."/>
            <person name="Beck B.J."/>
            <person name="De Vos P."/>
            <person name="Vandamme P."/>
            <person name="Eisen J.A."/>
            <person name="Garrity G."/>
            <person name="Hugenholtz P."/>
            <person name="Kyrpides N.C."/>
        </authorList>
    </citation>
    <scope>NUCLEOTIDE SEQUENCE [LARGE SCALE GENOMIC DNA]</scope>
    <source>
        <strain evidence="1 2">VKM Ac-2538</strain>
    </source>
</reference>
<dbReference type="InterPro" id="IPR015943">
    <property type="entry name" value="WD40/YVTN_repeat-like_dom_sf"/>
</dbReference>
<protein>
    <recommendedName>
        <fullName evidence="3">ScyD/ScyE family protein</fullName>
    </recommendedName>
</protein>
<dbReference type="SUPFAM" id="SSF63829">
    <property type="entry name" value="Calcium-dependent phosphotriesterase"/>
    <property type="match status" value="1"/>
</dbReference>
<evidence type="ECO:0000313" key="1">
    <source>
        <dbReference type="EMBL" id="TCO25583.1"/>
    </source>
</evidence>
<dbReference type="InterPro" id="IPR011042">
    <property type="entry name" value="6-blade_b-propeller_TolB-like"/>
</dbReference>
<dbReference type="Gene3D" id="2.130.10.10">
    <property type="entry name" value="YVTN repeat-like/Quinoprotein amine dehydrogenase"/>
    <property type="match status" value="1"/>
</dbReference>
<gene>
    <name evidence="1" type="ORF">EV644_10487</name>
</gene>
<accession>A0ABY2BMV2</accession>
<comment type="caution">
    <text evidence="1">The sequence shown here is derived from an EMBL/GenBank/DDBJ whole genome shotgun (WGS) entry which is preliminary data.</text>
</comment>
<dbReference type="NCBIfam" id="NF033206">
    <property type="entry name" value="ScyE_fam"/>
    <property type="match status" value="1"/>
</dbReference>
<name>A0ABY2BMV2_9ACTN</name>
<evidence type="ECO:0000313" key="2">
    <source>
        <dbReference type="Proteomes" id="UP000295818"/>
    </source>
</evidence>
<dbReference type="InterPro" id="IPR048031">
    <property type="entry name" value="ScyD/ScyE-like"/>
</dbReference>
<proteinExistence type="predicted"/>
<evidence type="ECO:0008006" key="3">
    <source>
        <dbReference type="Google" id="ProtNLM"/>
    </source>
</evidence>
<dbReference type="EMBL" id="SLWM01000004">
    <property type="protein sequence ID" value="TCO25583.1"/>
    <property type="molecule type" value="Genomic_DNA"/>
</dbReference>